<protein>
    <submittedName>
        <fullName evidence="2">Helix-turn-helix domain-containing protein</fullName>
    </submittedName>
</protein>
<accession>A0ABW2ZLZ3</accession>
<evidence type="ECO:0000313" key="2">
    <source>
        <dbReference type="EMBL" id="MFD0767136.1"/>
    </source>
</evidence>
<dbReference type="EMBL" id="JBHTIA010000024">
    <property type="protein sequence ID" value="MFD0767136.1"/>
    <property type="molecule type" value="Genomic_DNA"/>
</dbReference>
<evidence type="ECO:0000313" key="3">
    <source>
        <dbReference type="Proteomes" id="UP001597073"/>
    </source>
</evidence>
<dbReference type="SMART" id="SM00530">
    <property type="entry name" value="HTH_XRE"/>
    <property type="match status" value="1"/>
</dbReference>
<dbReference type="Proteomes" id="UP001597073">
    <property type="component" value="Unassembled WGS sequence"/>
</dbReference>
<evidence type="ECO:0000259" key="1">
    <source>
        <dbReference type="PROSITE" id="PS50943"/>
    </source>
</evidence>
<dbReference type="PROSITE" id="PS50943">
    <property type="entry name" value="HTH_CROC1"/>
    <property type="match status" value="1"/>
</dbReference>
<dbReference type="Pfam" id="PF01381">
    <property type="entry name" value="HTH_3"/>
    <property type="match status" value="1"/>
</dbReference>
<dbReference type="InterPro" id="IPR010982">
    <property type="entry name" value="Lambda_DNA-bd_dom_sf"/>
</dbReference>
<proteinExistence type="predicted"/>
<sequence>MAKKGSHTENDPWDHEYKKLGERIRAIRIAQGFTSAETFANERGLGRAQYGKFEKGKNLNYANLLKVLQALRVSLREFYSEGFEEPPRGSTH</sequence>
<keyword evidence="3" id="KW-1185">Reference proteome</keyword>
<dbReference type="SUPFAM" id="SSF47413">
    <property type="entry name" value="lambda repressor-like DNA-binding domains"/>
    <property type="match status" value="1"/>
</dbReference>
<gene>
    <name evidence="2" type="ORF">ACFQZI_19940</name>
</gene>
<reference evidence="3" key="1">
    <citation type="journal article" date="2019" name="Int. J. Syst. Evol. Microbiol.">
        <title>The Global Catalogue of Microorganisms (GCM) 10K type strain sequencing project: providing services to taxonomists for standard genome sequencing and annotation.</title>
        <authorList>
            <consortium name="The Broad Institute Genomics Platform"/>
            <consortium name="The Broad Institute Genome Sequencing Center for Infectious Disease"/>
            <person name="Wu L."/>
            <person name="Ma J."/>
        </authorList>
    </citation>
    <scope>NUCLEOTIDE SEQUENCE [LARGE SCALE GENOMIC DNA]</scope>
    <source>
        <strain evidence="3">CCUG 60742</strain>
    </source>
</reference>
<dbReference type="RefSeq" id="WP_377145651.1">
    <property type="nucleotide sequence ID" value="NZ_JBHTIA010000024.1"/>
</dbReference>
<dbReference type="Gene3D" id="1.10.260.40">
    <property type="entry name" value="lambda repressor-like DNA-binding domains"/>
    <property type="match status" value="1"/>
</dbReference>
<name>A0ABW2ZLZ3_9SPHI</name>
<feature type="domain" description="HTH cro/C1-type" evidence="1">
    <location>
        <begin position="24"/>
        <end position="78"/>
    </location>
</feature>
<comment type="caution">
    <text evidence="2">The sequence shown here is derived from an EMBL/GenBank/DDBJ whole genome shotgun (WGS) entry which is preliminary data.</text>
</comment>
<dbReference type="CDD" id="cd00093">
    <property type="entry name" value="HTH_XRE"/>
    <property type="match status" value="1"/>
</dbReference>
<organism evidence="2 3">
    <name type="scientific">Mucilaginibacter lutimaris</name>
    <dbReference type="NCBI Taxonomy" id="931629"/>
    <lineage>
        <taxon>Bacteria</taxon>
        <taxon>Pseudomonadati</taxon>
        <taxon>Bacteroidota</taxon>
        <taxon>Sphingobacteriia</taxon>
        <taxon>Sphingobacteriales</taxon>
        <taxon>Sphingobacteriaceae</taxon>
        <taxon>Mucilaginibacter</taxon>
    </lineage>
</organism>
<dbReference type="InterPro" id="IPR001387">
    <property type="entry name" value="Cro/C1-type_HTH"/>
</dbReference>